<evidence type="ECO:0000256" key="5">
    <source>
        <dbReference type="ARBA" id="ARBA00022741"/>
    </source>
</evidence>
<evidence type="ECO:0000313" key="12">
    <source>
        <dbReference type="EMBL" id="SHF31354.1"/>
    </source>
</evidence>
<evidence type="ECO:0000256" key="10">
    <source>
        <dbReference type="HAMAP-Rule" id="MF_00255"/>
    </source>
</evidence>
<evidence type="ECO:0000256" key="3">
    <source>
        <dbReference type="ARBA" id="ARBA00022490"/>
    </source>
</evidence>
<dbReference type="GO" id="GO:0005829">
    <property type="term" value="C:cytosol"/>
    <property type="evidence" value="ECO:0007669"/>
    <property type="project" value="TreeGrafter"/>
</dbReference>
<keyword evidence="3 10" id="KW-0963">Cytoplasm</keyword>
<name>A0A1M5AMI8_9BACT</name>
<proteinExistence type="inferred from homology"/>
<dbReference type="AlphaFoldDB" id="A0A1M5AMI8"/>
<keyword evidence="4 10" id="KW-0436">Ligase</keyword>
<dbReference type="Proteomes" id="UP000184076">
    <property type="component" value="Unassembled WGS sequence"/>
</dbReference>
<keyword evidence="6 10" id="KW-0067">ATP-binding</keyword>
<keyword evidence="13" id="KW-1185">Reference proteome</keyword>
<dbReference type="PROSITE" id="PS50861">
    <property type="entry name" value="AA_TRNA_LIGASE_II_GLYAB"/>
    <property type="match status" value="1"/>
</dbReference>
<dbReference type="GO" id="GO:0006426">
    <property type="term" value="P:glycyl-tRNA aminoacylation"/>
    <property type="evidence" value="ECO:0007669"/>
    <property type="project" value="UniProtKB-UniRule"/>
</dbReference>
<dbReference type="RefSeq" id="WP_073038596.1">
    <property type="nucleotide sequence ID" value="NZ_FQVB01000015.1"/>
</dbReference>
<reference evidence="13" key="1">
    <citation type="submission" date="2016-11" db="EMBL/GenBank/DDBJ databases">
        <authorList>
            <person name="Varghese N."/>
            <person name="Submissions S."/>
        </authorList>
    </citation>
    <scope>NUCLEOTIDE SEQUENCE [LARGE SCALE GENOMIC DNA]</scope>
    <source>
        <strain evidence="13">DSM 9756</strain>
    </source>
</reference>
<keyword evidence="7 10" id="KW-0648">Protein biosynthesis</keyword>
<gene>
    <name evidence="10" type="primary">glyS</name>
    <name evidence="12" type="ORF">SAMN02745206_01727</name>
</gene>
<evidence type="ECO:0000256" key="8">
    <source>
        <dbReference type="ARBA" id="ARBA00023146"/>
    </source>
</evidence>
<dbReference type="EC" id="6.1.1.14" evidence="10"/>
<dbReference type="InterPro" id="IPR006194">
    <property type="entry name" value="Gly-tRNA-synth_heterodimer"/>
</dbReference>
<evidence type="ECO:0000256" key="7">
    <source>
        <dbReference type="ARBA" id="ARBA00022917"/>
    </source>
</evidence>
<dbReference type="PANTHER" id="PTHR30075:SF2">
    <property type="entry name" value="GLYCINE--TRNA LIGASE, CHLOROPLASTIC_MITOCHONDRIAL 2"/>
    <property type="match status" value="1"/>
</dbReference>
<protein>
    <recommendedName>
        <fullName evidence="10">Glycine--tRNA ligase beta subunit</fullName>
        <ecNumber evidence="10">6.1.1.14</ecNumber>
    </recommendedName>
    <alternativeName>
        <fullName evidence="10">Glycyl-tRNA synthetase beta subunit</fullName>
        <shortName evidence="10">GlyRS</shortName>
    </alternativeName>
</protein>
<keyword evidence="5 10" id="KW-0547">Nucleotide-binding</keyword>
<comment type="subcellular location">
    <subcellularLocation>
        <location evidence="1 10">Cytoplasm</location>
    </subcellularLocation>
</comment>
<dbReference type="Pfam" id="PF05746">
    <property type="entry name" value="DALR_1"/>
    <property type="match status" value="1"/>
</dbReference>
<dbReference type="InterPro" id="IPR015944">
    <property type="entry name" value="Gly-tRNA-synth_bsu"/>
</dbReference>
<evidence type="ECO:0000256" key="1">
    <source>
        <dbReference type="ARBA" id="ARBA00004496"/>
    </source>
</evidence>
<accession>A0A1M5AMI8</accession>
<evidence type="ECO:0000259" key="11">
    <source>
        <dbReference type="Pfam" id="PF05746"/>
    </source>
</evidence>
<dbReference type="PRINTS" id="PR01045">
    <property type="entry name" value="TRNASYNTHGB"/>
</dbReference>
<evidence type="ECO:0000313" key="13">
    <source>
        <dbReference type="Proteomes" id="UP000184076"/>
    </source>
</evidence>
<evidence type="ECO:0000256" key="6">
    <source>
        <dbReference type="ARBA" id="ARBA00022840"/>
    </source>
</evidence>
<comment type="similarity">
    <text evidence="2 10">Belongs to the class-II aminoacyl-tRNA synthetase family.</text>
</comment>
<dbReference type="STRING" id="1121391.SAMN02745206_01727"/>
<feature type="domain" description="DALR anticodon binding" evidence="11">
    <location>
        <begin position="584"/>
        <end position="679"/>
    </location>
</feature>
<dbReference type="GO" id="GO:0005524">
    <property type="term" value="F:ATP binding"/>
    <property type="evidence" value="ECO:0007669"/>
    <property type="project" value="UniProtKB-UniRule"/>
</dbReference>
<dbReference type="OrthoDB" id="9775440at2"/>
<dbReference type="EMBL" id="FQVB01000015">
    <property type="protein sequence ID" value="SHF31354.1"/>
    <property type="molecule type" value="Genomic_DNA"/>
</dbReference>
<keyword evidence="8 10" id="KW-0030">Aminoacyl-tRNA synthetase</keyword>
<dbReference type="NCBIfam" id="TIGR00211">
    <property type="entry name" value="glyS"/>
    <property type="match status" value="1"/>
</dbReference>
<dbReference type="GO" id="GO:0004820">
    <property type="term" value="F:glycine-tRNA ligase activity"/>
    <property type="evidence" value="ECO:0007669"/>
    <property type="project" value="UniProtKB-UniRule"/>
</dbReference>
<dbReference type="SUPFAM" id="SSF109604">
    <property type="entry name" value="HD-domain/PDEase-like"/>
    <property type="match status" value="1"/>
</dbReference>
<dbReference type="PANTHER" id="PTHR30075">
    <property type="entry name" value="GLYCYL-TRNA SYNTHETASE"/>
    <property type="match status" value="1"/>
</dbReference>
<sequence>MGQEFYLEIGSEEIPAGYIGPALEAMARQMVNFLDDHRIGHGEPVTTGTPRRLCLWIPDVAEKQQPTSTEIIGPPKSVAFDEAGNPTKAAEGFARNQGIEVSQLTIKSTPKGDYVCLVKEEAGLPTKDLLERMLPDFVAHIPFPKSMRWGGLSVTFARPVHWIVCLLGDQVVEFTYGDVASGTRSFGHRFMAPEWISVSSFAEHKKNLAALKVIVDTDERRAMILEGIRQKAADVGGAVLEDPDLLDEVTNLVEFPYPLLGSFEEKYLALPPELLITVMKEHQRYFAITDAQGNLMPHFVTVANTVPRDPALVAAGNARVVRARLEDARFYYEEDQKVRLEDRAEELKSVVFHAKLGTSWEKVERFTALAQWLCERLCREKQDLVARAAYLCKADLVSGMVGEFPELQGVMGRAYARLQGEPEEVAQAIYEHYLPNRAGGPLPQGMEGTILSIADKMDTIVGCFGVGLLPTGTADPFALRRQTLGIIRIVLEKNLRFSLGELIDQAIPLLKEKMTEPETTVKAGVLDFFRGRLHHHLVSQERLRPDIVEAALSAGIDDLVDAVARVRALAAFTQRPDFESLATAFKRVGNIIKDGEKAPVEPDAFQADVEKALYGAYSEAAGLVEARVASGDYDGALAAVAALRDPIDAFFDGVLVMDKDEKVRRNRLALLTAIHDLFHGIADFRKVQTA</sequence>
<dbReference type="Pfam" id="PF02092">
    <property type="entry name" value="tRNA_synt_2f"/>
    <property type="match status" value="1"/>
</dbReference>
<dbReference type="GO" id="GO:0004814">
    <property type="term" value="F:arginine-tRNA ligase activity"/>
    <property type="evidence" value="ECO:0007669"/>
    <property type="project" value="InterPro"/>
</dbReference>
<dbReference type="HAMAP" id="MF_00255">
    <property type="entry name" value="Gly_tRNA_synth_beta"/>
    <property type="match status" value="1"/>
</dbReference>
<evidence type="ECO:0000256" key="4">
    <source>
        <dbReference type="ARBA" id="ARBA00022598"/>
    </source>
</evidence>
<dbReference type="InterPro" id="IPR008909">
    <property type="entry name" value="DALR_anticod-bd"/>
</dbReference>
<dbReference type="GO" id="GO:0006420">
    <property type="term" value="P:arginyl-tRNA aminoacylation"/>
    <property type="evidence" value="ECO:0007669"/>
    <property type="project" value="InterPro"/>
</dbReference>
<comment type="catalytic activity">
    <reaction evidence="9 10">
        <text>tRNA(Gly) + glycine + ATP = glycyl-tRNA(Gly) + AMP + diphosphate</text>
        <dbReference type="Rhea" id="RHEA:16013"/>
        <dbReference type="Rhea" id="RHEA-COMP:9664"/>
        <dbReference type="Rhea" id="RHEA-COMP:9683"/>
        <dbReference type="ChEBI" id="CHEBI:30616"/>
        <dbReference type="ChEBI" id="CHEBI:33019"/>
        <dbReference type="ChEBI" id="CHEBI:57305"/>
        <dbReference type="ChEBI" id="CHEBI:78442"/>
        <dbReference type="ChEBI" id="CHEBI:78522"/>
        <dbReference type="ChEBI" id="CHEBI:456215"/>
        <dbReference type="EC" id="6.1.1.14"/>
    </reaction>
</comment>
<comment type="subunit">
    <text evidence="10">Tetramer of two alpha and two beta subunits.</text>
</comment>
<organism evidence="12 13">
    <name type="scientific">Desulfacinum infernum DSM 9756</name>
    <dbReference type="NCBI Taxonomy" id="1121391"/>
    <lineage>
        <taxon>Bacteria</taxon>
        <taxon>Pseudomonadati</taxon>
        <taxon>Thermodesulfobacteriota</taxon>
        <taxon>Syntrophobacteria</taxon>
        <taxon>Syntrophobacterales</taxon>
        <taxon>Syntrophobacteraceae</taxon>
        <taxon>Desulfacinum</taxon>
    </lineage>
</organism>
<evidence type="ECO:0000256" key="9">
    <source>
        <dbReference type="ARBA" id="ARBA00047937"/>
    </source>
</evidence>
<evidence type="ECO:0000256" key="2">
    <source>
        <dbReference type="ARBA" id="ARBA00008226"/>
    </source>
</evidence>